<evidence type="ECO:0000256" key="5">
    <source>
        <dbReference type="ARBA" id="ARBA00023002"/>
    </source>
</evidence>
<dbReference type="Gene3D" id="3.30.70.420">
    <property type="entry name" value="Hydroxymethylglutaryl-CoA reductase, class I/II, NAD/NADP-binding domain"/>
    <property type="match status" value="1"/>
</dbReference>
<evidence type="ECO:0000256" key="1">
    <source>
        <dbReference type="ARBA" id="ARBA00004370"/>
    </source>
</evidence>
<comment type="caution">
    <text evidence="8">The sequence shown here is derived from an EMBL/GenBank/DDBJ whole genome shotgun (WGS) entry which is preliminary data.</text>
</comment>
<keyword evidence="7" id="KW-0256">Endoplasmic reticulum</keyword>
<dbReference type="PANTHER" id="PTHR10572:SF24">
    <property type="entry name" value="3-HYDROXY-3-METHYLGLUTARYL-COENZYME A REDUCTASE"/>
    <property type="match status" value="1"/>
</dbReference>
<keyword evidence="6 7" id="KW-0472">Membrane</keyword>
<comment type="subcellular location">
    <subcellularLocation>
        <location evidence="7">Endoplasmic reticulum membrane</location>
        <topology evidence="7">Multi-pass membrane protein</topology>
    </subcellularLocation>
    <subcellularLocation>
        <location evidence="1">Membrane</location>
    </subcellularLocation>
</comment>
<evidence type="ECO:0000256" key="2">
    <source>
        <dbReference type="ARBA" id="ARBA00005084"/>
    </source>
</evidence>
<comment type="pathway">
    <text evidence="2 7">Metabolic intermediate biosynthesis; (R)-mevalonate biosynthesis; (R)-mevalonate from acetyl-CoA: step 3/3.</text>
</comment>
<dbReference type="FunFam" id="3.30.70.420:FF:000001">
    <property type="entry name" value="3-hydroxy-3-methylglutaryl coenzyme A reductase"/>
    <property type="match status" value="1"/>
</dbReference>
<dbReference type="CDD" id="cd00643">
    <property type="entry name" value="HMG-CoA_reductase_classI"/>
    <property type="match status" value="1"/>
</dbReference>
<comment type="similarity">
    <text evidence="3 7">Belongs to the HMG-CoA reductase family.</text>
</comment>
<dbReference type="FunFam" id="3.90.770.10:FF:000001">
    <property type="entry name" value="3-hydroxy-3-methylglutaryl coenzyme A reductase"/>
    <property type="match status" value="1"/>
</dbReference>
<dbReference type="PANTHER" id="PTHR10572">
    <property type="entry name" value="3-HYDROXY-3-METHYLGLUTARYL-COENZYME A REDUCTASE"/>
    <property type="match status" value="1"/>
</dbReference>
<dbReference type="InterPro" id="IPR023076">
    <property type="entry name" value="HMG_CoA_Rdtase_CS"/>
</dbReference>
<dbReference type="InterPro" id="IPR004554">
    <property type="entry name" value="HMG_CoA_Rdtase_eu_arc"/>
</dbReference>
<evidence type="ECO:0000256" key="7">
    <source>
        <dbReference type="RuleBase" id="RU361219"/>
    </source>
</evidence>
<gene>
    <name evidence="8" type="ORF">GRG538_LOCUS32453</name>
</gene>
<dbReference type="GO" id="GO:0005789">
    <property type="term" value="C:endoplasmic reticulum membrane"/>
    <property type="evidence" value="ECO:0007669"/>
    <property type="project" value="UniProtKB-SubCell"/>
</dbReference>
<dbReference type="UniPathway" id="UPA00058">
    <property type="reaction ID" value="UER00103"/>
</dbReference>
<evidence type="ECO:0000256" key="3">
    <source>
        <dbReference type="ARBA" id="ARBA00007661"/>
    </source>
</evidence>
<evidence type="ECO:0000313" key="9">
    <source>
        <dbReference type="Proteomes" id="UP000663872"/>
    </source>
</evidence>
<dbReference type="Pfam" id="PF00368">
    <property type="entry name" value="HMG-CoA_red"/>
    <property type="match status" value="1"/>
</dbReference>
<proteinExistence type="inferred from homology"/>
<organism evidence="8 9">
    <name type="scientific">Rotaria socialis</name>
    <dbReference type="NCBI Taxonomy" id="392032"/>
    <lineage>
        <taxon>Eukaryota</taxon>
        <taxon>Metazoa</taxon>
        <taxon>Spiralia</taxon>
        <taxon>Gnathifera</taxon>
        <taxon>Rotifera</taxon>
        <taxon>Eurotatoria</taxon>
        <taxon>Bdelloidea</taxon>
        <taxon>Philodinida</taxon>
        <taxon>Philodinidae</taxon>
        <taxon>Rotaria</taxon>
    </lineage>
</organism>
<dbReference type="InterPro" id="IPR009023">
    <property type="entry name" value="HMG_CoA_Rdtase_NAD(P)-bd_sf"/>
</dbReference>
<dbReference type="Gene3D" id="3.90.770.10">
    <property type="entry name" value="3-hydroxy-3-methylglutaryl-coenzyme A Reductase, Chain A, domain 2"/>
    <property type="match status" value="1"/>
</dbReference>
<dbReference type="PRINTS" id="PR00071">
    <property type="entry name" value="HMGCOARDTASE"/>
</dbReference>
<dbReference type="GO" id="GO:0008299">
    <property type="term" value="P:isoprenoid biosynthetic process"/>
    <property type="evidence" value="ECO:0007669"/>
    <property type="project" value="InterPro"/>
</dbReference>
<dbReference type="SUPFAM" id="SSF55035">
    <property type="entry name" value="NAD-binding domain of HMG-CoA reductase"/>
    <property type="match status" value="1"/>
</dbReference>
<dbReference type="EMBL" id="CAJNYT010005710">
    <property type="protein sequence ID" value="CAF3770066.1"/>
    <property type="molecule type" value="Genomic_DNA"/>
</dbReference>
<dbReference type="InterPro" id="IPR023074">
    <property type="entry name" value="HMG_CoA_Rdtase_cat_sf"/>
</dbReference>
<feature type="transmembrane region" description="Helical" evidence="7">
    <location>
        <begin position="45"/>
        <end position="63"/>
    </location>
</feature>
<reference evidence="8" key="1">
    <citation type="submission" date="2021-02" db="EMBL/GenBank/DDBJ databases">
        <authorList>
            <person name="Nowell W R."/>
        </authorList>
    </citation>
    <scope>NUCLEOTIDE SEQUENCE</scope>
</reference>
<comment type="catalytic activity">
    <reaction evidence="7">
        <text>(R)-mevalonate + 2 NADP(+) + CoA = (3S)-3-hydroxy-3-methylglutaryl-CoA + 2 NADPH + 2 H(+)</text>
        <dbReference type="Rhea" id="RHEA:15989"/>
        <dbReference type="ChEBI" id="CHEBI:15378"/>
        <dbReference type="ChEBI" id="CHEBI:36464"/>
        <dbReference type="ChEBI" id="CHEBI:43074"/>
        <dbReference type="ChEBI" id="CHEBI:57287"/>
        <dbReference type="ChEBI" id="CHEBI:57783"/>
        <dbReference type="ChEBI" id="CHEBI:58349"/>
        <dbReference type="EC" id="1.1.1.34"/>
    </reaction>
</comment>
<evidence type="ECO:0000256" key="6">
    <source>
        <dbReference type="ARBA" id="ARBA00023136"/>
    </source>
</evidence>
<keyword evidence="7" id="KW-0812">Transmembrane</keyword>
<dbReference type="PROSITE" id="PS50065">
    <property type="entry name" value="HMG_COA_REDUCTASE_4"/>
    <property type="match status" value="1"/>
</dbReference>
<dbReference type="InterPro" id="IPR009029">
    <property type="entry name" value="HMG_CoA_Rdtase_sub-bd_dom_sf"/>
</dbReference>
<dbReference type="GO" id="GO:0005778">
    <property type="term" value="C:peroxisomal membrane"/>
    <property type="evidence" value="ECO:0007669"/>
    <property type="project" value="TreeGrafter"/>
</dbReference>
<name>A0A818ZXR6_9BILA</name>
<dbReference type="EC" id="1.1.1.34" evidence="7"/>
<feature type="transmembrane region" description="Helical" evidence="7">
    <location>
        <begin position="199"/>
        <end position="220"/>
    </location>
</feature>
<evidence type="ECO:0000256" key="4">
    <source>
        <dbReference type="ARBA" id="ARBA00022857"/>
    </source>
</evidence>
<keyword evidence="5 7" id="KW-0560">Oxidoreductase</keyword>
<dbReference type="PROSITE" id="PS00066">
    <property type="entry name" value="HMG_COA_REDUCTASE_1"/>
    <property type="match status" value="1"/>
</dbReference>
<accession>A0A818ZXR6</accession>
<dbReference type="GO" id="GO:0004420">
    <property type="term" value="F:hydroxymethylglutaryl-CoA reductase (NADPH) activity"/>
    <property type="evidence" value="ECO:0007669"/>
    <property type="project" value="UniProtKB-EC"/>
</dbReference>
<keyword evidence="7" id="KW-1133">Transmembrane helix</keyword>
<evidence type="ECO:0000313" key="8">
    <source>
        <dbReference type="EMBL" id="CAF3770066.1"/>
    </source>
</evidence>
<dbReference type="NCBIfam" id="TIGR00533">
    <property type="entry name" value="HMG_CoA_R_NADP"/>
    <property type="match status" value="1"/>
</dbReference>
<feature type="transmembrane region" description="Helical" evidence="7">
    <location>
        <begin position="115"/>
        <end position="141"/>
    </location>
</feature>
<sequence length="811" mass="89777">MHDNNPDDVDYEIMKKSYNFSNMLRSAFLFIDQDQMATTTTTVRFYDSTFYTIALTSVAYLLFQIYSIRPHSHRLILFISFLCTCLSCEAFFQIFQPNSLIHFSNLTITNFFSPTIIHFTLLLSISSFLWNATQCAALSSILLPTNSLEKQQPPNFVLRRWLRHVCVDHVFALLLVRLGRLTDVATITALSNMASICVIASWCSQIAVFPCMLCFLYSLFIDSTTNSDKKNSSSLLTTNVDEFNSVLHRLKIIKIMGLALFGLKISALSLCETLALGLTGTICLSCLVVAPPGREMSKYTRIFDIFIGKTSDEDKNETMTIENVKQLPEITQKSIVSKNEDSHLHNTVHQRLSARTSFSHSPSAPMIIVPASKKVEVNKPSTKVIDYSALTDDEILSLVKAKTLAAHNLEKYLPYLRAVHIRRILLNEQLISTKNTLSSLDSLPYEHYDYSLVINQCCENVIGYVEIPVGYAGPLLVDGKHYYIPMATTEGALVASTNRGCKAVTMSKLGVETIVFNDGMTRGPVLKFNTIRHAHDAYEWFETNFDEIKQTFDRTSSYARLTNIKRNMAAHYLFVRFVATTGDAMGMNMVSKGVEAVLTLIKSNWPDVVDIISISGNYCIDKKPSALNWIDGRGKSVVAEATISHEVLEQILKTTASRLVELNQSKNLLGSIMAGSIGGFNAHAANIVAAMFIACGQDPAQVVSSSNCLTWLETAGPENRDLYISCTMYSVEVGTIGGGTKLAAQQSCLKMLGIDGSCVQMPGENSCQFAKLICSTVLAGELSLMSALATNDLVHSHLRLNRSAAALNQIR</sequence>
<feature type="transmembrane region" description="Helical" evidence="7">
    <location>
        <begin position="75"/>
        <end position="95"/>
    </location>
</feature>
<dbReference type="PROSITE" id="PS00318">
    <property type="entry name" value="HMG_COA_REDUCTASE_2"/>
    <property type="match status" value="1"/>
</dbReference>
<dbReference type="Proteomes" id="UP000663872">
    <property type="component" value="Unassembled WGS sequence"/>
</dbReference>
<protein>
    <recommendedName>
        <fullName evidence="7">3-hydroxy-3-methylglutaryl coenzyme A reductase</fullName>
        <shortName evidence="7">HMG-CoA reductase</shortName>
        <ecNumber evidence="7">1.1.1.34</ecNumber>
    </recommendedName>
</protein>
<dbReference type="InterPro" id="IPR023282">
    <property type="entry name" value="HMG_CoA_Rdtase_N"/>
</dbReference>
<dbReference type="SUPFAM" id="SSF56542">
    <property type="entry name" value="Substrate-binding domain of HMG-CoA reductase"/>
    <property type="match status" value="1"/>
</dbReference>
<dbReference type="Gene3D" id="1.10.3270.10">
    <property type="entry name" value="HMGR, N-terminal domain"/>
    <property type="match status" value="1"/>
</dbReference>
<keyword evidence="4 7" id="KW-0521">NADP</keyword>
<dbReference type="GO" id="GO:0016126">
    <property type="term" value="P:sterol biosynthetic process"/>
    <property type="evidence" value="ECO:0007669"/>
    <property type="project" value="TreeGrafter"/>
</dbReference>
<dbReference type="GO" id="GO:0015936">
    <property type="term" value="P:coenzyme A metabolic process"/>
    <property type="evidence" value="ECO:0007669"/>
    <property type="project" value="InterPro"/>
</dbReference>
<dbReference type="AlphaFoldDB" id="A0A818ZXR6"/>
<dbReference type="InterPro" id="IPR002202">
    <property type="entry name" value="HMG_CoA_Rdtase"/>
</dbReference>